<sequence>MSATPFCPMVYSNCLPKIIRRYHHQHLPPPSDPAVFMLALRRGLRGANRPGFWRKLKSAGWRFLLKFDKYMEFEQPPRPAFPVAPPPTPCIPPWLPDIYITLAGHPEFEYSTPPPQVEGFLAVPERAVRARRTKGSPPSPRPLPTPPGPPPSYPVPGIPCFPWENCTSQQSSTEQPAFLESDWNTDDIAAALFYADISHVLLTPDSEDAGHQSVNKLPQWNLSNSPSDTASTDNASGSALSLGTIQSQEIKDLTADADFLSELGLDAHQFRKLLEDVDIGWDAEPARDQANT</sequence>
<dbReference type="AlphaFoldDB" id="A0AAD4M7E9"/>
<accession>A0AAD4M7E9</accession>
<proteinExistence type="predicted"/>
<comment type="caution">
    <text evidence="2">The sequence shown here is derived from an EMBL/GenBank/DDBJ whole genome shotgun (WGS) entry which is preliminary data.</text>
</comment>
<evidence type="ECO:0000313" key="2">
    <source>
        <dbReference type="EMBL" id="KAI0302344.1"/>
    </source>
</evidence>
<evidence type="ECO:0000313" key="3">
    <source>
        <dbReference type="Proteomes" id="UP001203297"/>
    </source>
</evidence>
<keyword evidence="3" id="KW-1185">Reference proteome</keyword>
<feature type="region of interest" description="Disordered" evidence="1">
    <location>
        <begin position="129"/>
        <end position="156"/>
    </location>
</feature>
<gene>
    <name evidence="2" type="ORF">B0F90DRAFT_1667554</name>
</gene>
<feature type="region of interest" description="Disordered" evidence="1">
    <location>
        <begin position="212"/>
        <end position="237"/>
    </location>
</feature>
<evidence type="ECO:0000256" key="1">
    <source>
        <dbReference type="SAM" id="MobiDB-lite"/>
    </source>
</evidence>
<dbReference type="EMBL" id="WTXG01000011">
    <property type="protein sequence ID" value="KAI0302344.1"/>
    <property type="molecule type" value="Genomic_DNA"/>
</dbReference>
<organism evidence="2 3">
    <name type="scientific">Multifurca ochricompacta</name>
    <dbReference type="NCBI Taxonomy" id="376703"/>
    <lineage>
        <taxon>Eukaryota</taxon>
        <taxon>Fungi</taxon>
        <taxon>Dikarya</taxon>
        <taxon>Basidiomycota</taxon>
        <taxon>Agaricomycotina</taxon>
        <taxon>Agaricomycetes</taxon>
        <taxon>Russulales</taxon>
        <taxon>Russulaceae</taxon>
        <taxon>Multifurca</taxon>
    </lineage>
</organism>
<reference evidence="2" key="1">
    <citation type="journal article" date="2022" name="New Phytol.">
        <title>Evolutionary transition to the ectomycorrhizal habit in the genomes of a hyperdiverse lineage of mushroom-forming fungi.</title>
        <authorList>
            <person name="Looney B."/>
            <person name="Miyauchi S."/>
            <person name="Morin E."/>
            <person name="Drula E."/>
            <person name="Courty P.E."/>
            <person name="Kohler A."/>
            <person name="Kuo A."/>
            <person name="LaButti K."/>
            <person name="Pangilinan J."/>
            <person name="Lipzen A."/>
            <person name="Riley R."/>
            <person name="Andreopoulos W."/>
            <person name="He G."/>
            <person name="Johnson J."/>
            <person name="Nolan M."/>
            <person name="Tritt A."/>
            <person name="Barry K.W."/>
            <person name="Grigoriev I.V."/>
            <person name="Nagy L.G."/>
            <person name="Hibbett D."/>
            <person name="Henrissat B."/>
            <person name="Matheny P.B."/>
            <person name="Labbe J."/>
            <person name="Martin F.M."/>
        </authorList>
    </citation>
    <scope>NUCLEOTIDE SEQUENCE</scope>
    <source>
        <strain evidence="2">BPL690</strain>
    </source>
</reference>
<name>A0AAD4M7E9_9AGAM</name>
<dbReference type="Proteomes" id="UP001203297">
    <property type="component" value="Unassembled WGS sequence"/>
</dbReference>
<feature type="compositionally biased region" description="Pro residues" evidence="1">
    <location>
        <begin position="137"/>
        <end position="156"/>
    </location>
</feature>
<protein>
    <submittedName>
        <fullName evidence="2">Uncharacterized protein</fullName>
    </submittedName>
</protein>